<evidence type="ECO:0000256" key="7">
    <source>
        <dbReference type="PIRSR" id="PIRSR600223-1"/>
    </source>
</evidence>
<evidence type="ECO:0000313" key="10">
    <source>
        <dbReference type="Proteomes" id="UP000007305"/>
    </source>
</evidence>
<reference evidence="9" key="2">
    <citation type="submission" date="2019-07" db="EMBL/GenBank/DDBJ databases">
        <authorList>
            <person name="Seetharam A."/>
            <person name="Woodhouse M."/>
            <person name="Cannon E."/>
        </authorList>
    </citation>
    <scope>NUCLEOTIDE SEQUENCE [LARGE SCALE GENOMIC DNA]</scope>
    <source>
        <strain evidence="9">cv. B73</strain>
    </source>
</reference>
<feature type="active site" evidence="7">
    <location>
        <position position="39"/>
    </location>
</feature>
<dbReference type="InterPro" id="IPR019757">
    <property type="entry name" value="Pept_S26A_signal_pept_1_Lys-AS"/>
</dbReference>
<dbReference type="InterPro" id="IPR000223">
    <property type="entry name" value="Pept_S26A_signal_pept_1"/>
</dbReference>
<name>A0A804RGQ0_MAIZE</name>
<dbReference type="PANTHER" id="PTHR46041:SF1">
    <property type="entry name" value="MITOCHONDRIAL INNER MEMBRANE PROTEASE SUBUNIT 2"/>
    <property type="match status" value="1"/>
</dbReference>
<evidence type="ECO:0000256" key="2">
    <source>
        <dbReference type="ARBA" id="ARBA00007066"/>
    </source>
</evidence>
<dbReference type="PRINTS" id="PR00727">
    <property type="entry name" value="LEADERPTASE"/>
</dbReference>
<dbReference type="Gramene" id="Zm00001eb418310_T002">
    <property type="protein sequence ID" value="Zm00001eb418310_P002"/>
    <property type="gene ID" value="Zm00001eb418310"/>
</dbReference>
<protein>
    <recommendedName>
        <fullName evidence="3">Mitochondrial inner membrane protease subunit 2</fullName>
    </recommendedName>
</protein>
<feature type="domain" description="Peptidase S26" evidence="8">
    <location>
        <begin position="21"/>
        <end position="99"/>
    </location>
</feature>
<feature type="active site" evidence="7">
    <location>
        <position position="84"/>
    </location>
</feature>
<dbReference type="PROSITE" id="PS00760">
    <property type="entry name" value="SPASE_I_2"/>
    <property type="match status" value="1"/>
</dbReference>
<evidence type="ECO:0000256" key="5">
    <source>
        <dbReference type="ARBA" id="ARBA00022801"/>
    </source>
</evidence>
<reference evidence="10" key="1">
    <citation type="journal article" date="2009" name="Science">
        <title>The B73 maize genome: complexity, diversity, and dynamics.</title>
        <authorList>
            <person name="Schnable P.S."/>
            <person name="Ware D."/>
            <person name="Fulton R.S."/>
            <person name="Stein J.C."/>
            <person name="Wei F."/>
            <person name="Pasternak S."/>
            <person name="Liang C."/>
            <person name="Zhang J."/>
            <person name="Fulton L."/>
            <person name="Graves T.A."/>
            <person name="Minx P."/>
            <person name="Reily A.D."/>
            <person name="Courtney L."/>
            <person name="Kruchowski S.S."/>
            <person name="Tomlinson C."/>
            <person name="Strong C."/>
            <person name="Delehaunty K."/>
            <person name="Fronick C."/>
            <person name="Courtney B."/>
            <person name="Rock S.M."/>
            <person name="Belter E."/>
            <person name="Du F."/>
            <person name="Kim K."/>
            <person name="Abbott R.M."/>
            <person name="Cotton M."/>
            <person name="Levy A."/>
            <person name="Marchetto P."/>
            <person name="Ochoa K."/>
            <person name="Jackson S.M."/>
            <person name="Gillam B."/>
            <person name="Chen W."/>
            <person name="Yan L."/>
            <person name="Higginbotham J."/>
            <person name="Cardenas M."/>
            <person name="Waligorski J."/>
            <person name="Applebaum E."/>
            <person name="Phelps L."/>
            <person name="Falcone J."/>
            <person name="Kanchi K."/>
            <person name="Thane T."/>
            <person name="Scimone A."/>
            <person name="Thane N."/>
            <person name="Henke J."/>
            <person name="Wang T."/>
            <person name="Ruppert J."/>
            <person name="Shah N."/>
            <person name="Rotter K."/>
            <person name="Hodges J."/>
            <person name="Ingenthron E."/>
            <person name="Cordes M."/>
            <person name="Kohlberg S."/>
            <person name="Sgro J."/>
            <person name="Delgado B."/>
            <person name="Mead K."/>
            <person name="Chinwalla A."/>
            <person name="Leonard S."/>
            <person name="Crouse K."/>
            <person name="Collura K."/>
            <person name="Kudrna D."/>
            <person name="Currie J."/>
            <person name="He R."/>
            <person name="Angelova A."/>
            <person name="Rajasekar S."/>
            <person name="Mueller T."/>
            <person name="Lomeli R."/>
            <person name="Scara G."/>
            <person name="Ko A."/>
            <person name="Delaney K."/>
            <person name="Wissotski M."/>
            <person name="Lopez G."/>
            <person name="Campos D."/>
            <person name="Braidotti M."/>
            <person name="Ashley E."/>
            <person name="Golser W."/>
            <person name="Kim H."/>
            <person name="Lee S."/>
            <person name="Lin J."/>
            <person name="Dujmic Z."/>
            <person name="Kim W."/>
            <person name="Talag J."/>
            <person name="Zuccolo A."/>
            <person name="Fan C."/>
            <person name="Sebastian A."/>
            <person name="Kramer M."/>
            <person name="Spiegel L."/>
            <person name="Nascimento L."/>
            <person name="Zutavern T."/>
            <person name="Miller B."/>
            <person name="Ambroise C."/>
            <person name="Muller S."/>
            <person name="Spooner W."/>
            <person name="Narechania A."/>
            <person name="Ren L."/>
            <person name="Wei S."/>
            <person name="Kumari S."/>
            <person name="Faga B."/>
            <person name="Levy M.J."/>
            <person name="McMahan L."/>
            <person name="Van Buren P."/>
            <person name="Vaughn M.W."/>
            <person name="Ying K."/>
            <person name="Yeh C.-T."/>
            <person name="Emrich S.J."/>
            <person name="Jia Y."/>
            <person name="Kalyanaraman A."/>
            <person name="Hsia A.-P."/>
            <person name="Barbazuk W.B."/>
            <person name="Baucom R.S."/>
            <person name="Brutnell T.P."/>
            <person name="Carpita N.C."/>
            <person name="Chaparro C."/>
            <person name="Chia J.-M."/>
            <person name="Deragon J.-M."/>
            <person name="Estill J.C."/>
            <person name="Fu Y."/>
            <person name="Jeddeloh J.A."/>
            <person name="Han Y."/>
            <person name="Lee H."/>
            <person name="Li P."/>
            <person name="Lisch D.R."/>
            <person name="Liu S."/>
            <person name="Liu Z."/>
            <person name="Nagel D.H."/>
            <person name="McCann M.C."/>
            <person name="SanMiguel P."/>
            <person name="Myers A.M."/>
            <person name="Nettleton D."/>
            <person name="Nguyen J."/>
            <person name="Penning B.W."/>
            <person name="Ponnala L."/>
            <person name="Schneider K.L."/>
            <person name="Schwartz D.C."/>
            <person name="Sharma A."/>
            <person name="Soderlund C."/>
            <person name="Springer N.M."/>
            <person name="Sun Q."/>
            <person name="Wang H."/>
            <person name="Waterman M."/>
            <person name="Westerman R."/>
            <person name="Wolfgruber T.K."/>
            <person name="Yang L."/>
            <person name="Yu Y."/>
            <person name="Zhang L."/>
            <person name="Zhou S."/>
            <person name="Zhu Q."/>
            <person name="Bennetzen J.L."/>
            <person name="Dawe R.K."/>
            <person name="Jiang J."/>
            <person name="Jiang N."/>
            <person name="Presting G.G."/>
            <person name="Wessler S.R."/>
            <person name="Aluru S."/>
            <person name="Martienssen R.A."/>
            <person name="Clifton S.W."/>
            <person name="McCombie W.R."/>
            <person name="Wing R.A."/>
            <person name="Wilson R.K."/>
        </authorList>
    </citation>
    <scope>NUCLEOTIDE SEQUENCE [LARGE SCALE GENOMIC DNA]</scope>
    <source>
        <strain evidence="10">cv. B73</strain>
    </source>
</reference>
<dbReference type="EnsemblPlants" id="Zm00001eb418310_T002">
    <property type="protein sequence ID" value="Zm00001eb418310_P002"/>
    <property type="gene ID" value="Zm00001eb418310"/>
</dbReference>
<organism evidence="9 10">
    <name type="scientific">Zea mays</name>
    <name type="common">Maize</name>
    <dbReference type="NCBI Taxonomy" id="4577"/>
    <lineage>
        <taxon>Eukaryota</taxon>
        <taxon>Viridiplantae</taxon>
        <taxon>Streptophyta</taxon>
        <taxon>Embryophyta</taxon>
        <taxon>Tracheophyta</taxon>
        <taxon>Spermatophyta</taxon>
        <taxon>Magnoliopsida</taxon>
        <taxon>Liliopsida</taxon>
        <taxon>Poales</taxon>
        <taxon>Poaceae</taxon>
        <taxon>PACMAD clade</taxon>
        <taxon>Panicoideae</taxon>
        <taxon>Andropogonodae</taxon>
        <taxon>Andropogoneae</taxon>
        <taxon>Tripsacinae</taxon>
        <taxon>Zea</taxon>
    </lineage>
</organism>
<dbReference type="PANTHER" id="PTHR46041">
    <property type="entry name" value="MITOCHONDRIAL INNER MEMBRANE PROTEASE SUBUNIT 2"/>
    <property type="match status" value="1"/>
</dbReference>
<proteinExistence type="evidence at protein level"/>
<dbReference type="GO" id="GO:0042720">
    <property type="term" value="C:mitochondrial inner membrane peptidase complex"/>
    <property type="evidence" value="ECO:0007669"/>
    <property type="project" value="InterPro"/>
</dbReference>
<keyword evidence="10" id="KW-1185">Reference proteome</keyword>
<evidence type="ECO:0000313" key="9">
    <source>
        <dbReference type="EnsemblPlants" id="Zm00001eb418310_P002"/>
    </source>
</evidence>
<dbReference type="InterPro" id="IPR037730">
    <property type="entry name" value="IMP2"/>
</dbReference>
<dbReference type="GO" id="GO:0006627">
    <property type="term" value="P:protein processing involved in protein targeting to mitochondrion"/>
    <property type="evidence" value="ECO:0007669"/>
    <property type="project" value="InterPro"/>
</dbReference>
<keyword evidence="4" id="KW-0999">Mitochondrion inner membrane</keyword>
<accession>A0A804RGQ0</accession>
<dbReference type="SUPFAM" id="SSF51306">
    <property type="entry name" value="LexA/Signal peptidase"/>
    <property type="match status" value="1"/>
</dbReference>
<dbReference type="CDD" id="cd06530">
    <property type="entry name" value="S26_SPase_I"/>
    <property type="match status" value="1"/>
</dbReference>
<dbReference type="Pfam" id="PF10502">
    <property type="entry name" value="Peptidase_S26"/>
    <property type="match status" value="1"/>
</dbReference>
<evidence type="ECO:0000256" key="4">
    <source>
        <dbReference type="ARBA" id="ARBA00022792"/>
    </source>
</evidence>
<dbReference type="Gene3D" id="2.10.109.10">
    <property type="entry name" value="Umud Fragment, subunit A"/>
    <property type="match status" value="1"/>
</dbReference>
<comment type="subcellular location">
    <subcellularLocation>
        <location evidence="1">Mitochondrion inner membrane</location>
        <topology evidence="1">Single-pass membrane protein</topology>
    </subcellularLocation>
</comment>
<evidence type="ECO:0000256" key="3">
    <source>
        <dbReference type="ARBA" id="ARBA00013650"/>
    </source>
</evidence>
<dbReference type="NCBIfam" id="TIGR02227">
    <property type="entry name" value="sigpep_I_bact"/>
    <property type="match status" value="1"/>
</dbReference>
<evidence type="ECO:0000256" key="6">
    <source>
        <dbReference type="ARBA" id="ARBA00023128"/>
    </source>
</evidence>
<keyword evidence="11" id="KW-1267">Proteomics identification</keyword>
<keyword evidence="6" id="KW-0496">Mitochondrion</keyword>
<reference evidence="9" key="3">
    <citation type="submission" date="2021-05" db="UniProtKB">
        <authorList>
            <consortium name="EnsemblPlants"/>
        </authorList>
    </citation>
    <scope>IDENTIFICATION</scope>
    <source>
        <strain evidence="9">cv. B73</strain>
    </source>
</reference>
<sequence length="148" mass="16936">MARILAAVWPIVKGCITGGVFGITIADWSASYVTLHGASMHPTFDPQQAERALVDKRCLHRYHFSRGDVVVFRSPRDHRELVVKRLIALPGDWIQIPEKQEIQQIPQGRCWVEGDNAATSFDSRSYGPVSYSCCYWTQLRYWPRINCL</sequence>
<dbReference type="GO" id="GO:0006465">
    <property type="term" value="P:signal peptide processing"/>
    <property type="evidence" value="ECO:0007669"/>
    <property type="project" value="InterPro"/>
</dbReference>
<dbReference type="Proteomes" id="UP000007305">
    <property type="component" value="Chromosome 10"/>
</dbReference>
<dbReference type="GO" id="GO:0004252">
    <property type="term" value="F:serine-type endopeptidase activity"/>
    <property type="evidence" value="ECO:0007669"/>
    <property type="project" value="InterPro"/>
</dbReference>
<evidence type="ECO:0007829" key="11">
    <source>
        <dbReference type="PeptideAtlas" id="A0A804RGQ0"/>
    </source>
</evidence>
<comment type="similarity">
    <text evidence="2">Belongs to the peptidase S26 family. IMP2 subfamily.</text>
</comment>
<gene>
    <name evidence="9" type="primary">LOC118473566</name>
</gene>
<dbReference type="InterPro" id="IPR019533">
    <property type="entry name" value="Peptidase_S26"/>
</dbReference>
<keyword evidence="4" id="KW-0472">Membrane</keyword>
<dbReference type="AlphaFoldDB" id="A0A804RGQ0"/>
<dbReference type="InterPro" id="IPR036286">
    <property type="entry name" value="LexA/Signal_pep-like_sf"/>
</dbReference>
<evidence type="ECO:0000256" key="1">
    <source>
        <dbReference type="ARBA" id="ARBA00004434"/>
    </source>
</evidence>
<evidence type="ECO:0000259" key="8">
    <source>
        <dbReference type="Pfam" id="PF10502"/>
    </source>
</evidence>
<keyword evidence="5" id="KW-0378">Hydrolase</keyword>